<reference evidence="1 2" key="1">
    <citation type="submission" date="2019-07" db="EMBL/GenBank/DDBJ databases">
        <title>Draft genome for Streptomyces benahoarensis MZ03-48.</title>
        <authorList>
            <person name="Gonzalez-Pimentel J.L."/>
        </authorList>
    </citation>
    <scope>NUCLEOTIDE SEQUENCE [LARGE SCALE GENOMIC DNA]</scope>
    <source>
        <strain evidence="1 2">MZ03-48</strain>
    </source>
</reference>
<comment type="caution">
    <text evidence="1">The sequence shown here is derived from an EMBL/GenBank/DDBJ whole genome shotgun (WGS) entry which is preliminary data.</text>
</comment>
<dbReference type="RefSeq" id="WP_143943130.1">
    <property type="nucleotide sequence ID" value="NZ_VKLS01000182.1"/>
</dbReference>
<evidence type="ECO:0000313" key="2">
    <source>
        <dbReference type="Proteomes" id="UP000320888"/>
    </source>
</evidence>
<accession>A0A553ZCH2</accession>
<dbReference type="AlphaFoldDB" id="A0A553ZCH2"/>
<keyword evidence="2" id="KW-1185">Reference proteome</keyword>
<proteinExistence type="predicted"/>
<name>A0A553ZCH2_9ACTN</name>
<sequence length="66" mass="7439">MNRRNGRIRIEVSVPKSPSEASWRALLAALERADRFGIGGGEDGLVAWAVIWQEPPDQERGEQRPR</sequence>
<evidence type="ECO:0000313" key="1">
    <source>
        <dbReference type="EMBL" id="TSB39146.1"/>
    </source>
</evidence>
<dbReference type="EMBL" id="VKLS01000182">
    <property type="protein sequence ID" value="TSB39146.1"/>
    <property type="molecule type" value="Genomic_DNA"/>
</dbReference>
<protein>
    <submittedName>
        <fullName evidence="1">Uncharacterized protein</fullName>
    </submittedName>
</protein>
<gene>
    <name evidence="1" type="ORF">FNZ23_15970</name>
</gene>
<organism evidence="1 2">
    <name type="scientific">Streptomyces benahoarensis</name>
    <dbReference type="NCBI Taxonomy" id="2595054"/>
    <lineage>
        <taxon>Bacteria</taxon>
        <taxon>Bacillati</taxon>
        <taxon>Actinomycetota</taxon>
        <taxon>Actinomycetes</taxon>
        <taxon>Kitasatosporales</taxon>
        <taxon>Streptomycetaceae</taxon>
        <taxon>Streptomyces</taxon>
    </lineage>
</organism>
<dbReference type="Proteomes" id="UP000320888">
    <property type="component" value="Unassembled WGS sequence"/>
</dbReference>